<organism evidence="1 2">
    <name type="scientific">Alligator mississippiensis</name>
    <name type="common">American alligator</name>
    <dbReference type="NCBI Taxonomy" id="8496"/>
    <lineage>
        <taxon>Eukaryota</taxon>
        <taxon>Metazoa</taxon>
        <taxon>Chordata</taxon>
        <taxon>Craniata</taxon>
        <taxon>Vertebrata</taxon>
        <taxon>Euteleostomi</taxon>
        <taxon>Archelosauria</taxon>
        <taxon>Archosauria</taxon>
        <taxon>Crocodylia</taxon>
        <taxon>Alligatoridae</taxon>
        <taxon>Alligatorinae</taxon>
        <taxon>Alligator</taxon>
    </lineage>
</organism>
<dbReference type="Proteomes" id="UP000050525">
    <property type="component" value="Unassembled WGS sequence"/>
</dbReference>
<keyword evidence="2" id="KW-1185">Reference proteome</keyword>
<gene>
    <name evidence="1" type="ORF">Y1Q_0008857</name>
</gene>
<accession>A0A151NAC7</accession>
<dbReference type="InterPro" id="IPR038891">
    <property type="entry name" value="FSIP2"/>
</dbReference>
<reference evidence="1 2" key="1">
    <citation type="journal article" date="2012" name="Genome Biol.">
        <title>Sequencing three crocodilian genomes to illuminate the evolution of archosaurs and amniotes.</title>
        <authorList>
            <person name="St John J.A."/>
            <person name="Braun E.L."/>
            <person name="Isberg S.R."/>
            <person name="Miles L.G."/>
            <person name="Chong A.Y."/>
            <person name="Gongora J."/>
            <person name="Dalzell P."/>
            <person name="Moran C."/>
            <person name="Bed'hom B."/>
            <person name="Abzhanov A."/>
            <person name="Burgess S.C."/>
            <person name="Cooksey A.M."/>
            <person name="Castoe T.A."/>
            <person name="Crawford N.G."/>
            <person name="Densmore L.D."/>
            <person name="Drew J.C."/>
            <person name="Edwards S.V."/>
            <person name="Faircloth B.C."/>
            <person name="Fujita M.K."/>
            <person name="Greenwold M.J."/>
            <person name="Hoffmann F.G."/>
            <person name="Howard J.M."/>
            <person name="Iguchi T."/>
            <person name="Janes D.E."/>
            <person name="Khan S.Y."/>
            <person name="Kohno S."/>
            <person name="de Koning A.J."/>
            <person name="Lance S.L."/>
            <person name="McCarthy F.M."/>
            <person name="McCormack J.E."/>
            <person name="Merchant M.E."/>
            <person name="Peterson D.G."/>
            <person name="Pollock D.D."/>
            <person name="Pourmand N."/>
            <person name="Raney B.J."/>
            <person name="Roessler K.A."/>
            <person name="Sanford J.R."/>
            <person name="Sawyer R.H."/>
            <person name="Schmidt C.J."/>
            <person name="Triplett E.W."/>
            <person name="Tuberville T.D."/>
            <person name="Venegas-Anaya M."/>
            <person name="Howard J.T."/>
            <person name="Jarvis E.D."/>
            <person name="Guillette L.J.Jr."/>
            <person name="Glenn T.C."/>
            <person name="Green R.E."/>
            <person name="Ray D.A."/>
        </authorList>
    </citation>
    <scope>NUCLEOTIDE SEQUENCE [LARGE SCALE GENOMIC DNA]</scope>
    <source>
        <strain evidence="1">KSC_2009_1</strain>
    </source>
</reference>
<protein>
    <submittedName>
        <fullName evidence="1">Uncharacterized protein</fullName>
    </submittedName>
</protein>
<proteinExistence type="predicted"/>
<dbReference type="PANTHER" id="PTHR21856">
    <property type="entry name" value="FIBROUS SHEATH-INTERACTING PROTEIN 2"/>
    <property type="match status" value="1"/>
</dbReference>
<evidence type="ECO:0000313" key="2">
    <source>
        <dbReference type="Proteomes" id="UP000050525"/>
    </source>
</evidence>
<name>A0A151NAC7_ALLMI</name>
<dbReference type="PANTHER" id="PTHR21856:SF7">
    <property type="entry name" value="FIBROUS SHEATH-INTERACTING PROTEIN 2"/>
    <property type="match status" value="1"/>
</dbReference>
<dbReference type="GO" id="GO:0005739">
    <property type="term" value="C:mitochondrion"/>
    <property type="evidence" value="ECO:0007669"/>
    <property type="project" value="TreeGrafter"/>
</dbReference>
<dbReference type="AlphaFoldDB" id="A0A151NAC7"/>
<comment type="caution">
    <text evidence="1">The sequence shown here is derived from an EMBL/GenBank/DDBJ whole genome shotgun (WGS) entry which is preliminary data.</text>
</comment>
<sequence>MKLIQKNKTKEMTDEITNIMMWFVTEITNIIYPAIIQYEERKIAERDMRDEEANAKKFFEDIINGLLSNILPATTSTSSSTENKMELAEFDLIHMKVISKVMAKISEDLDAEKTLLLNSATRKILHAFQVLLSKHQMSVNRHISERESLHTEDSWAMGDLFHSACTSTVKHSDSDILFAET</sequence>
<dbReference type="EMBL" id="AKHW03003682">
    <property type="protein sequence ID" value="KYO33731.1"/>
    <property type="molecule type" value="Genomic_DNA"/>
</dbReference>
<evidence type="ECO:0000313" key="1">
    <source>
        <dbReference type="EMBL" id="KYO33731.1"/>
    </source>
</evidence>